<evidence type="ECO:0000256" key="3">
    <source>
        <dbReference type="ARBA" id="ARBA00022553"/>
    </source>
</evidence>
<dbReference type="EC" id="2.7.13.3" evidence="2"/>
<dbReference type="InterPro" id="IPR003594">
    <property type="entry name" value="HATPase_dom"/>
</dbReference>
<keyword evidence="5 8" id="KW-0418">Kinase</keyword>
<accession>A0A4Y6PXY0</accession>
<dbReference type="SMART" id="SM00388">
    <property type="entry name" value="HisKA"/>
    <property type="match status" value="1"/>
</dbReference>
<dbReference type="PROSITE" id="PS50109">
    <property type="entry name" value="HIS_KIN"/>
    <property type="match status" value="1"/>
</dbReference>
<sequence>MRSLRMETDRDPAVLGMICSLQTSFHVVPTYEQIAAMIERGLMSVPGLAASTLRISTKSHPGTPTETTPTGPEHRSIELRTATASYGALEVEIDDLTRFEPYQPFLKNLTNSIATEVENRERAIALEKTQRQLERERKRLADELAYKDDFLALLGHELRNPLAAIFNAISILDVLGIDDEYLDRAVAVLKRQSAHLKRMVDDLLDVARISRERLHLQCEPLDLRELLEHTAHDHRPRFDKAGLDFVVSLPDTPMPIEGDRTRLTQVLDNLLDNARKFTEAPGRVELSAECLANPSEVVVSVCDTGVGIEEELLDTLFAPFKQLRDPHSEPQDGIGLGLSLVQGLVDAHGGTVEVDSAGPGHGTTFCVRLPLIDELDEARPATSA</sequence>
<dbReference type="InterPro" id="IPR003661">
    <property type="entry name" value="HisK_dim/P_dom"/>
</dbReference>
<feature type="domain" description="Histidine kinase" evidence="7">
    <location>
        <begin position="153"/>
        <end position="373"/>
    </location>
</feature>
<keyword evidence="4" id="KW-0808">Transferase</keyword>
<evidence type="ECO:0000256" key="6">
    <source>
        <dbReference type="ARBA" id="ARBA00023012"/>
    </source>
</evidence>
<dbReference type="Pfam" id="PF00512">
    <property type="entry name" value="HisKA"/>
    <property type="match status" value="1"/>
</dbReference>
<dbReference type="FunFam" id="3.30.565.10:FF:000006">
    <property type="entry name" value="Sensor histidine kinase WalK"/>
    <property type="match status" value="1"/>
</dbReference>
<dbReference type="Gene3D" id="1.10.287.130">
    <property type="match status" value="1"/>
</dbReference>
<dbReference type="SMART" id="SM00387">
    <property type="entry name" value="HATPase_c"/>
    <property type="match status" value="1"/>
</dbReference>
<comment type="catalytic activity">
    <reaction evidence="1">
        <text>ATP + protein L-histidine = ADP + protein N-phospho-L-histidine.</text>
        <dbReference type="EC" id="2.7.13.3"/>
    </reaction>
</comment>
<keyword evidence="9" id="KW-1185">Reference proteome</keyword>
<proteinExistence type="predicted"/>
<evidence type="ECO:0000313" key="8">
    <source>
        <dbReference type="EMBL" id="QDG53176.1"/>
    </source>
</evidence>
<evidence type="ECO:0000313" key="9">
    <source>
        <dbReference type="Proteomes" id="UP000315995"/>
    </source>
</evidence>
<dbReference type="SUPFAM" id="SSF47384">
    <property type="entry name" value="Homodimeric domain of signal transducing histidine kinase"/>
    <property type="match status" value="1"/>
</dbReference>
<dbReference type="EMBL" id="CP041186">
    <property type="protein sequence ID" value="QDG53176.1"/>
    <property type="molecule type" value="Genomic_DNA"/>
</dbReference>
<keyword evidence="6" id="KW-0902">Two-component regulatory system</keyword>
<dbReference type="Gene3D" id="3.30.565.10">
    <property type="entry name" value="Histidine kinase-like ATPase, C-terminal domain"/>
    <property type="match status" value="1"/>
</dbReference>
<dbReference type="InterPro" id="IPR036890">
    <property type="entry name" value="HATPase_C_sf"/>
</dbReference>
<evidence type="ECO:0000259" key="7">
    <source>
        <dbReference type="PROSITE" id="PS50109"/>
    </source>
</evidence>
<name>A0A4Y6PXY0_PERCE</name>
<dbReference type="InterPro" id="IPR004358">
    <property type="entry name" value="Sig_transdc_His_kin-like_C"/>
</dbReference>
<dbReference type="Proteomes" id="UP000315995">
    <property type="component" value="Chromosome"/>
</dbReference>
<dbReference type="OrthoDB" id="9815202at2"/>
<dbReference type="PANTHER" id="PTHR43711:SF31">
    <property type="entry name" value="HISTIDINE KINASE"/>
    <property type="match status" value="1"/>
</dbReference>
<evidence type="ECO:0000256" key="5">
    <source>
        <dbReference type="ARBA" id="ARBA00022777"/>
    </source>
</evidence>
<accession>A0A5B8YAP7</accession>
<dbReference type="Pfam" id="PF02518">
    <property type="entry name" value="HATPase_c"/>
    <property type="match status" value="1"/>
</dbReference>
<keyword evidence="3" id="KW-0597">Phosphoprotein</keyword>
<dbReference type="PRINTS" id="PR00344">
    <property type="entry name" value="BCTRLSENSOR"/>
</dbReference>
<dbReference type="InterPro" id="IPR050736">
    <property type="entry name" value="Sensor_HK_Regulatory"/>
</dbReference>
<organism evidence="8 9">
    <name type="scientific">Persicimonas caeni</name>
    <dbReference type="NCBI Taxonomy" id="2292766"/>
    <lineage>
        <taxon>Bacteria</taxon>
        <taxon>Deltaproteobacteria</taxon>
        <taxon>Bradymonadales</taxon>
        <taxon>Bradymonadaceae</taxon>
        <taxon>Persicimonas</taxon>
    </lineage>
</organism>
<dbReference type="CDD" id="cd00082">
    <property type="entry name" value="HisKA"/>
    <property type="match status" value="1"/>
</dbReference>
<dbReference type="SUPFAM" id="SSF55874">
    <property type="entry name" value="ATPase domain of HSP90 chaperone/DNA topoisomerase II/histidine kinase"/>
    <property type="match status" value="1"/>
</dbReference>
<gene>
    <name evidence="8" type="ORF">FIV42_21240</name>
</gene>
<evidence type="ECO:0000256" key="4">
    <source>
        <dbReference type="ARBA" id="ARBA00022679"/>
    </source>
</evidence>
<reference evidence="8 9" key="1">
    <citation type="submission" date="2019-06" db="EMBL/GenBank/DDBJ databases">
        <title>Persicimonas caeni gen. nov., sp. nov., a predatory bacterium isolated from solar saltern.</title>
        <authorList>
            <person name="Wang S."/>
        </authorList>
    </citation>
    <scope>NUCLEOTIDE SEQUENCE [LARGE SCALE GENOMIC DNA]</scope>
    <source>
        <strain evidence="8 9">YN101</strain>
    </source>
</reference>
<protein>
    <recommendedName>
        <fullName evidence="2">histidine kinase</fullName>
        <ecNumber evidence="2">2.7.13.3</ecNumber>
    </recommendedName>
</protein>
<dbReference type="AlphaFoldDB" id="A0A4Y6PXY0"/>
<evidence type="ECO:0000256" key="1">
    <source>
        <dbReference type="ARBA" id="ARBA00000085"/>
    </source>
</evidence>
<dbReference type="PANTHER" id="PTHR43711">
    <property type="entry name" value="TWO-COMPONENT HISTIDINE KINASE"/>
    <property type="match status" value="1"/>
</dbReference>
<evidence type="ECO:0000256" key="2">
    <source>
        <dbReference type="ARBA" id="ARBA00012438"/>
    </source>
</evidence>
<dbReference type="InterPro" id="IPR036097">
    <property type="entry name" value="HisK_dim/P_sf"/>
</dbReference>
<dbReference type="GO" id="GO:0000155">
    <property type="term" value="F:phosphorelay sensor kinase activity"/>
    <property type="evidence" value="ECO:0007669"/>
    <property type="project" value="InterPro"/>
</dbReference>
<dbReference type="InterPro" id="IPR005467">
    <property type="entry name" value="His_kinase_dom"/>
</dbReference>